<organism evidence="1">
    <name type="scientific">Podoviridae sp. ct3lO13</name>
    <dbReference type="NCBI Taxonomy" id="2826538"/>
    <lineage>
        <taxon>Viruses</taxon>
        <taxon>Duplodnaviria</taxon>
        <taxon>Heunggongvirae</taxon>
        <taxon>Uroviricota</taxon>
        <taxon>Caudoviricetes</taxon>
    </lineage>
</organism>
<dbReference type="EMBL" id="BK015715">
    <property type="protein sequence ID" value="DAE21708.1"/>
    <property type="molecule type" value="Genomic_DNA"/>
</dbReference>
<evidence type="ECO:0000313" key="1">
    <source>
        <dbReference type="EMBL" id="DAE21708.1"/>
    </source>
</evidence>
<accession>A0A8S5QSS2</accession>
<reference evidence="1" key="1">
    <citation type="journal article" date="2021" name="Proc. Natl. Acad. Sci. U.S.A.">
        <title>A Catalog of Tens of Thousands of Viruses from Human Metagenomes Reveals Hidden Associations with Chronic Diseases.</title>
        <authorList>
            <person name="Tisza M.J."/>
            <person name="Buck C.B."/>
        </authorList>
    </citation>
    <scope>NUCLEOTIDE SEQUENCE</scope>
    <source>
        <strain evidence="1">Ct3lO13</strain>
    </source>
</reference>
<proteinExistence type="predicted"/>
<name>A0A8S5QSS2_9CAUD</name>
<sequence length="37" mass="4171">MWGADTFYLTREMIEALLNGKCVAGDNGEYVTFIVLE</sequence>
<protein>
    <submittedName>
        <fullName evidence="1">Putative n-type ATP pyrophosphatase beta globular protein, Structural</fullName>
    </submittedName>
</protein>